<dbReference type="Proteomes" id="UP000318017">
    <property type="component" value="Chromosome"/>
</dbReference>
<dbReference type="Pfam" id="PF22461">
    <property type="entry name" value="SLBB_2"/>
    <property type="match status" value="1"/>
</dbReference>
<dbReference type="PANTHER" id="PTHR33619:SF3">
    <property type="entry name" value="POLYSACCHARIDE EXPORT PROTEIN GFCE-RELATED"/>
    <property type="match status" value="1"/>
</dbReference>
<dbReference type="GO" id="GO:0015159">
    <property type="term" value="F:polysaccharide transmembrane transporter activity"/>
    <property type="evidence" value="ECO:0007669"/>
    <property type="project" value="InterPro"/>
</dbReference>
<dbReference type="KEGG" id="ahel:Q31a_54430"/>
<evidence type="ECO:0000313" key="3">
    <source>
        <dbReference type="Proteomes" id="UP000318017"/>
    </source>
</evidence>
<name>A0A518GEP1_9BACT</name>
<dbReference type="PANTHER" id="PTHR33619">
    <property type="entry name" value="POLYSACCHARIDE EXPORT PROTEIN GFCE-RELATED"/>
    <property type="match status" value="1"/>
</dbReference>
<dbReference type="RefSeq" id="WP_145083870.1">
    <property type="nucleotide sequence ID" value="NZ_CP036298.1"/>
</dbReference>
<dbReference type="AlphaFoldDB" id="A0A518GEP1"/>
<evidence type="ECO:0000313" key="2">
    <source>
        <dbReference type="EMBL" id="QDV27062.1"/>
    </source>
</evidence>
<dbReference type="Gene3D" id="3.10.560.10">
    <property type="entry name" value="Outer membrane lipoprotein wza domain like"/>
    <property type="match status" value="1"/>
</dbReference>
<gene>
    <name evidence="2" type="ORF">Q31a_54430</name>
</gene>
<sequence length="291" mass="31746">MPHTQPQKNRWNRGWSSVPTLALLTIVVLTIGCRTAASLGLPIAAGANYMLHDVAEIRQNAGHREDVASELAKAPLQPHRVEAGDVLVIEPNDFNSPVQVPSDHTVQQDGTIDLGGYGRMQVVGLSVPDIQQQVQQSVLQQETAKRHAKIGLASHSSQAGREAEEAEDYGVTVRLVSQERGVVYVMGEVNAPGSYPIAGSETVLDALILAGGLSTRSNEHKVILTRPQPSGQERLILPVCYHQILQLGDTATNYQLQPGDRIYVPSLSIWEDIKQSVPWSAQRSCPQCRQY</sequence>
<dbReference type="InterPro" id="IPR054765">
    <property type="entry name" value="SLBB_dom"/>
</dbReference>
<feature type="domain" description="SLBB" evidence="1">
    <location>
        <begin position="183"/>
        <end position="264"/>
    </location>
</feature>
<accession>A0A518GEP1</accession>
<keyword evidence="3" id="KW-1185">Reference proteome</keyword>
<protein>
    <submittedName>
        <fullName evidence="2">SLBB domain protein</fullName>
    </submittedName>
</protein>
<dbReference type="OrthoDB" id="279464at2"/>
<reference evidence="2 3" key="1">
    <citation type="submission" date="2019-02" db="EMBL/GenBank/DDBJ databases">
        <title>Deep-cultivation of Planctomycetes and their phenomic and genomic characterization uncovers novel biology.</title>
        <authorList>
            <person name="Wiegand S."/>
            <person name="Jogler M."/>
            <person name="Boedeker C."/>
            <person name="Pinto D."/>
            <person name="Vollmers J."/>
            <person name="Rivas-Marin E."/>
            <person name="Kohn T."/>
            <person name="Peeters S.H."/>
            <person name="Heuer A."/>
            <person name="Rast P."/>
            <person name="Oberbeckmann S."/>
            <person name="Bunk B."/>
            <person name="Jeske O."/>
            <person name="Meyerdierks A."/>
            <person name="Storesund J.E."/>
            <person name="Kallscheuer N."/>
            <person name="Luecker S."/>
            <person name="Lage O.M."/>
            <person name="Pohl T."/>
            <person name="Merkel B.J."/>
            <person name="Hornburger P."/>
            <person name="Mueller R.-W."/>
            <person name="Bruemmer F."/>
            <person name="Labrenz M."/>
            <person name="Spormann A.M."/>
            <person name="Op den Camp H."/>
            <person name="Overmann J."/>
            <person name="Amann R."/>
            <person name="Jetten M.S.M."/>
            <person name="Mascher T."/>
            <person name="Medema M.H."/>
            <person name="Devos D.P."/>
            <person name="Kaster A.-K."/>
            <person name="Ovreas L."/>
            <person name="Rohde M."/>
            <person name="Galperin M.Y."/>
            <person name="Jogler C."/>
        </authorList>
    </citation>
    <scope>NUCLEOTIDE SEQUENCE [LARGE SCALE GENOMIC DNA]</scope>
    <source>
        <strain evidence="2 3">Q31a</strain>
    </source>
</reference>
<proteinExistence type="predicted"/>
<evidence type="ECO:0000259" key="1">
    <source>
        <dbReference type="Pfam" id="PF22461"/>
    </source>
</evidence>
<organism evidence="2 3">
    <name type="scientific">Aureliella helgolandensis</name>
    <dbReference type="NCBI Taxonomy" id="2527968"/>
    <lineage>
        <taxon>Bacteria</taxon>
        <taxon>Pseudomonadati</taxon>
        <taxon>Planctomycetota</taxon>
        <taxon>Planctomycetia</taxon>
        <taxon>Pirellulales</taxon>
        <taxon>Pirellulaceae</taxon>
        <taxon>Aureliella</taxon>
    </lineage>
</organism>
<dbReference type="InterPro" id="IPR049712">
    <property type="entry name" value="Poly_export"/>
</dbReference>
<dbReference type="EMBL" id="CP036298">
    <property type="protein sequence ID" value="QDV27062.1"/>
    <property type="molecule type" value="Genomic_DNA"/>
</dbReference>